<evidence type="ECO:0008006" key="4">
    <source>
        <dbReference type="Google" id="ProtNLM"/>
    </source>
</evidence>
<protein>
    <recommendedName>
        <fullName evidence="4">DUF1700 domain-containing protein</fullName>
    </recommendedName>
</protein>
<feature type="transmembrane region" description="Helical" evidence="1">
    <location>
        <begin position="112"/>
        <end position="134"/>
    </location>
</feature>
<evidence type="ECO:0000256" key="1">
    <source>
        <dbReference type="SAM" id="Phobius"/>
    </source>
</evidence>
<organism evidence="2 3">
    <name type="scientific">Treponema lecithinolyticum ATCC 700332</name>
    <dbReference type="NCBI Taxonomy" id="1321815"/>
    <lineage>
        <taxon>Bacteria</taxon>
        <taxon>Pseudomonadati</taxon>
        <taxon>Spirochaetota</taxon>
        <taxon>Spirochaetia</taxon>
        <taxon>Spirochaetales</taxon>
        <taxon>Treponemataceae</taxon>
        <taxon>Treponema</taxon>
    </lineage>
</organism>
<dbReference type="Pfam" id="PF22564">
    <property type="entry name" value="HAAS"/>
    <property type="match status" value="1"/>
</dbReference>
<proteinExistence type="predicted"/>
<feature type="transmembrane region" description="Helical" evidence="1">
    <location>
        <begin position="140"/>
        <end position="168"/>
    </location>
</feature>
<comment type="caution">
    <text evidence="2">The sequence shown here is derived from an EMBL/GenBank/DDBJ whole genome shotgun (WGS) entry which is preliminary data.</text>
</comment>
<evidence type="ECO:0000313" key="2">
    <source>
        <dbReference type="EMBL" id="ERJ93428.1"/>
    </source>
</evidence>
<accession>A0ABN0NZD7</accession>
<dbReference type="EMBL" id="AWVH01000025">
    <property type="protein sequence ID" value="ERJ93428.1"/>
    <property type="molecule type" value="Genomic_DNA"/>
</dbReference>
<keyword evidence="1" id="KW-0472">Membrane</keyword>
<feature type="transmembrane region" description="Helical" evidence="1">
    <location>
        <begin position="180"/>
        <end position="202"/>
    </location>
</feature>
<name>A0ABN0NZD7_TRELE</name>
<keyword evidence="1" id="KW-1133">Transmembrane helix</keyword>
<evidence type="ECO:0000313" key="3">
    <source>
        <dbReference type="Proteomes" id="UP000016649"/>
    </source>
</evidence>
<sequence length="228" mass="24780">MTTEQYLHILQQELAALPYDEQKEALDYYRNYFDEAGEKNAQKVMAELGSPQKLGAYIRSNFSCVPARKNNGEKADTSTDEAHSASAHRGYKYEYEYDKNARTPAKHNGANILLIILLLALTFPVWFSVLASLVGIGFSIVVALLAIGCAGIIGAIAVFASGIVVLYTGCTALVGSFFNGLLGIGAGLVLLGIALLFGIFGVWLCKKVLPAIIRTVVYVCALPFRHRR</sequence>
<keyword evidence="1" id="KW-0812">Transmembrane</keyword>
<gene>
    <name evidence="2" type="ORF">HMPREF9193_00894</name>
</gene>
<dbReference type="RefSeq" id="WP_021687112.1">
    <property type="nucleotide sequence ID" value="NZ_KI260564.1"/>
</dbReference>
<keyword evidence="3" id="KW-1185">Reference proteome</keyword>
<dbReference type="Proteomes" id="UP000016649">
    <property type="component" value="Unassembled WGS sequence"/>
</dbReference>
<reference evidence="2 3" key="1">
    <citation type="submission" date="2013-08" db="EMBL/GenBank/DDBJ databases">
        <authorList>
            <person name="Weinstock G."/>
            <person name="Sodergren E."/>
            <person name="Wylie T."/>
            <person name="Fulton L."/>
            <person name="Fulton R."/>
            <person name="Fronick C."/>
            <person name="O'Laughlin M."/>
            <person name="Godfrey J."/>
            <person name="Miner T."/>
            <person name="Herter B."/>
            <person name="Appelbaum E."/>
            <person name="Cordes M."/>
            <person name="Lek S."/>
            <person name="Wollam A."/>
            <person name="Pepin K.H."/>
            <person name="Palsikar V.B."/>
            <person name="Mitreva M."/>
            <person name="Wilson R.K."/>
        </authorList>
    </citation>
    <scope>NUCLEOTIDE SEQUENCE [LARGE SCALE GENOMIC DNA]</scope>
    <source>
        <strain evidence="2 3">ATCC 700332</strain>
    </source>
</reference>